<dbReference type="GO" id="GO:0005524">
    <property type="term" value="F:ATP binding"/>
    <property type="evidence" value="ECO:0007669"/>
    <property type="project" value="UniProtKB-UniRule"/>
</dbReference>
<feature type="binding site" evidence="14">
    <location>
        <position position="111"/>
    </location>
    <ligand>
        <name>ATP</name>
        <dbReference type="ChEBI" id="CHEBI:30616"/>
    </ligand>
</feature>
<evidence type="ECO:0000256" key="7">
    <source>
        <dbReference type="ARBA" id="ARBA00022694"/>
    </source>
</evidence>
<dbReference type="InterPro" id="IPR005145">
    <property type="entry name" value="Sua5_C"/>
</dbReference>
<evidence type="ECO:0000256" key="10">
    <source>
        <dbReference type="ARBA" id="ARBA00022840"/>
    </source>
</evidence>
<dbReference type="InterPro" id="IPR017945">
    <property type="entry name" value="DHBP_synth_RibB-like_a/b_dom"/>
</dbReference>
<feature type="binding site" evidence="14">
    <location>
        <position position="137"/>
    </location>
    <ligand>
        <name>ATP</name>
        <dbReference type="ChEBI" id="CHEBI:30616"/>
    </ligand>
</feature>
<dbReference type="EMBL" id="CP130613">
    <property type="protein sequence ID" value="WKW16492.1"/>
    <property type="molecule type" value="Genomic_DNA"/>
</dbReference>
<keyword evidence="8 13" id="KW-0548">Nucleotidyltransferase</keyword>
<evidence type="ECO:0000256" key="12">
    <source>
        <dbReference type="ARBA" id="ARBA00048366"/>
    </source>
</evidence>
<evidence type="ECO:0000256" key="2">
    <source>
        <dbReference type="ARBA" id="ARBA00007663"/>
    </source>
</evidence>
<organism evidence="17 18">
    <name type="scientific">Pseudogemmatithrix spongiicola</name>
    <dbReference type="NCBI Taxonomy" id="3062599"/>
    <lineage>
        <taxon>Bacteria</taxon>
        <taxon>Pseudomonadati</taxon>
        <taxon>Gemmatimonadota</taxon>
        <taxon>Gemmatimonadia</taxon>
        <taxon>Gemmatimonadales</taxon>
        <taxon>Gemmatimonadaceae</taxon>
        <taxon>Pseudogemmatithrix</taxon>
    </lineage>
</organism>
<evidence type="ECO:0000256" key="11">
    <source>
        <dbReference type="ARBA" id="ARBA00029774"/>
    </source>
</evidence>
<protein>
    <recommendedName>
        <fullName evidence="4 13">Threonylcarbamoyl-AMP synthase</fullName>
        <shortName evidence="13">TC-AMP synthase</shortName>
        <ecNumber evidence="3 13">2.7.7.87</ecNumber>
    </recommendedName>
    <alternativeName>
        <fullName evidence="11 13">L-threonylcarbamoyladenylate synthase</fullName>
    </alternativeName>
</protein>
<evidence type="ECO:0000259" key="15">
    <source>
        <dbReference type="PROSITE" id="PS51163"/>
    </source>
</evidence>
<keyword evidence="18" id="KW-1185">Reference proteome</keyword>
<dbReference type="SUPFAM" id="SSF55821">
    <property type="entry name" value="YrdC/RibB"/>
    <property type="match status" value="1"/>
</dbReference>
<evidence type="ECO:0000256" key="8">
    <source>
        <dbReference type="ARBA" id="ARBA00022695"/>
    </source>
</evidence>
<dbReference type="EC" id="2.7.7.87" evidence="3 13"/>
<accession>A0AA49Q697</accession>
<evidence type="ECO:0000313" key="17">
    <source>
        <dbReference type="EMBL" id="WKW16492.1"/>
    </source>
</evidence>
<evidence type="ECO:0000313" key="16">
    <source>
        <dbReference type="EMBL" id="WKW13586.1"/>
    </source>
</evidence>
<dbReference type="EMBL" id="CP130612">
    <property type="protein sequence ID" value="WKW13586.1"/>
    <property type="molecule type" value="Genomic_DNA"/>
</dbReference>
<feature type="binding site" evidence="14">
    <location>
        <position position="228"/>
    </location>
    <ligand>
        <name>ATP</name>
        <dbReference type="ChEBI" id="CHEBI:30616"/>
    </ligand>
</feature>
<dbReference type="Gene3D" id="3.40.50.11030">
    <property type="entry name" value="Threonylcarbamoyl-AMP synthase, C-terminal domain"/>
    <property type="match status" value="1"/>
</dbReference>
<evidence type="ECO:0000256" key="6">
    <source>
        <dbReference type="ARBA" id="ARBA00022679"/>
    </source>
</evidence>
<evidence type="ECO:0000256" key="5">
    <source>
        <dbReference type="ARBA" id="ARBA00022490"/>
    </source>
</evidence>
<feature type="binding site" evidence="14">
    <location>
        <position position="145"/>
    </location>
    <ligand>
        <name>ATP</name>
        <dbReference type="ChEBI" id="CHEBI:30616"/>
    </ligand>
</feature>
<dbReference type="GO" id="GO:0000049">
    <property type="term" value="F:tRNA binding"/>
    <property type="evidence" value="ECO:0007669"/>
    <property type="project" value="TreeGrafter"/>
</dbReference>
<proteinExistence type="inferred from homology"/>
<dbReference type="GO" id="GO:0008033">
    <property type="term" value="P:tRNA processing"/>
    <property type="evidence" value="ECO:0007669"/>
    <property type="project" value="UniProtKB-KW"/>
</dbReference>
<evidence type="ECO:0000313" key="18">
    <source>
        <dbReference type="Proteomes" id="UP001229955"/>
    </source>
</evidence>
<comment type="subcellular location">
    <subcellularLocation>
        <location evidence="1 13">Cytoplasm</location>
    </subcellularLocation>
</comment>
<comment type="function">
    <text evidence="13">Required for the formation of a threonylcarbamoyl group on adenosine at position 37 (t(6)A37) in tRNAs that read codons beginning with adenine.</text>
</comment>
<feature type="binding site" evidence="14">
    <location>
        <position position="175"/>
    </location>
    <ligand>
        <name>L-threonine</name>
        <dbReference type="ChEBI" id="CHEBI:57926"/>
    </ligand>
</feature>
<feature type="binding site" evidence="14">
    <location>
        <position position="61"/>
    </location>
    <ligand>
        <name>L-threonine</name>
        <dbReference type="ChEBI" id="CHEBI:57926"/>
    </ligand>
</feature>
<keyword evidence="6 13" id="KW-0808">Transferase</keyword>
<evidence type="ECO:0000256" key="3">
    <source>
        <dbReference type="ARBA" id="ARBA00012584"/>
    </source>
</evidence>
<name>A0AA49K2B0_9BACT</name>
<dbReference type="PROSITE" id="PS51163">
    <property type="entry name" value="YRDC"/>
    <property type="match status" value="1"/>
</dbReference>
<dbReference type="InterPro" id="IPR010923">
    <property type="entry name" value="T(6)A37_SUA5"/>
</dbReference>
<dbReference type="AlphaFoldDB" id="A0AA49K2B0"/>
<dbReference type="PANTHER" id="PTHR17490:SF16">
    <property type="entry name" value="THREONYLCARBAMOYL-AMP SYNTHASE"/>
    <property type="match status" value="1"/>
</dbReference>
<feature type="binding site" evidence="14">
    <location>
        <position position="189"/>
    </location>
    <ligand>
        <name>ATP</name>
        <dbReference type="ChEBI" id="CHEBI:30616"/>
    </ligand>
</feature>
<dbReference type="GO" id="GO:0006450">
    <property type="term" value="P:regulation of translational fidelity"/>
    <property type="evidence" value="ECO:0007669"/>
    <property type="project" value="TreeGrafter"/>
</dbReference>
<dbReference type="Proteomes" id="UP001229955">
    <property type="component" value="Chromosome"/>
</dbReference>
<comment type="similarity">
    <text evidence="2 13">Belongs to the SUA5 family.</text>
</comment>
<feature type="binding site" evidence="14">
    <location>
        <position position="52"/>
    </location>
    <ligand>
        <name>ATP</name>
        <dbReference type="ChEBI" id="CHEBI:30616"/>
    </ligand>
</feature>
<keyword evidence="7 13" id="KW-0819">tRNA processing</keyword>
<dbReference type="Pfam" id="PF01300">
    <property type="entry name" value="Sua5_yciO_yrdC"/>
    <property type="match status" value="1"/>
</dbReference>
<dbReference type="FunFam" id="3.90.870.10:FF:000009">
    <property type="entry name" value="Threonylcarbamoyl-AMP synthase, putative"/>
    <property type="match status" value="1"/>
</dbReference>
<reference evidence="17" key="1">
    <citation type="submission" date="2023-07" db="EMBL/GenBank/DDBJ databases">
        <authorList>
            <person name="Haufschild T."/>
            <person name="Kallscheuer N."/>
            <person name="Hammer J."/>
            <person name="Kohn T."/>
            <person name="Kabuu M."/>
            <person name="Jogler M."/>
            <person name="Wohfarth N."/>
            <person name="Heuer A."/>
            <person name="Rohde M."/>
            <person name="van Teeseling M.C.F."/>
            <person name="Jogler C."/>
        </authorList>
    </citation>
    <scope>NUCLEOTIDE SEQUENCE</scope>
    <source>
        <strain evidence="16">Strain 138</strain>
        <strain evidence="17">Strain 318</strain>
    </source>
</reference>
<feature type="domain" description="YrdC-like" evidence="15">
    <location>
        <begin position="7"/>
        <end position="193"/>
    </location>
</feature>
<keyword evidence="10 13" id="KW-0067">ATP-binding</keyword>
<gene>
    <name evidence="16" type="ORF">Strain138_002910</name>
    <name evidence="17" type="ORF">Strain318_002908</name>
</gene>
<feature type="binding site" evidence="14">
    <location>
        <position position="56"/>
    </location>
    <ligand>
        <name>ATP</name>
        <dbReference type="ChEBI" id="CHEBI:30616"/>
    </ligand>
</feature>
<comment type="catalytic activity">
    <reaction evidence="12 13">
        <text>L-threonine + hydrogencarbonate + ATP = L-threonylcarbamoyladenylate + diphosphate + H2O</text>
        <dbReference type="Rhea" id="RHEA:36407"/>
        <dbReference type="ChEBI" id="CHEBI:15377"/>
        <dbReference type="ChEBI" id="CHEBI:17544"/>
        <dbReference type="ChEBI" id="CHEBI:30616"/>
        <dbReference type="ChEBI" id="CHEBI:33019"/>
        <dbReference type="ChEBI" id="CHEBI:57926"/>
        <dbReference type="ChEBI" id="CHEBI:73682"/>
        <dbReference type="EC" id="2.7.7.87"/>
    </reaction>
</comment>
<dbReference type="NCBIfam" id="TIGR00057">
    <property type="entry name" value="L-threonylcarbamoyladenylate synthase"/>
    <property type="match status" value="1"/>
</dbReference>
<keyword evidence="5 13" id="KW-0963">Cytoplasm</keyword>
<evidence type="ECO:0000256" key="9">
    <source>
        <dbReference type="ARBA" id="ARBA00022741"/>
    </source>
</evidence>
<evidence type="ECO:0000256" key="4">
    <source>
        <dbReference type="ARBA" id="ARBA00015492"/>
    </source>
</evidence>
<dbReference type="PIRSF" id="PIRSF004930">
    <property type="entry name" value="Tln_factor_SUA5"/>
    <property type="match status" value="1"/>
</dbReference>
<evidence type="ECO:0000256" key="14">
    <source>
        <dbReference type="PIRSR" id="PIRSR004930-1"/>
    </source>
</evidence>
<feature type="binding site" evidence="14">
    <location>
        <position position="115"/>
    </location>
    <ligand>
        <name>L-threonine</name>
        <dbReference type="ChEBI" id="CHEBI:57926"/>
    </ligand>
</feature>
<feature type="binding site" evidence="14">
    <location>
        <position position="135"/>
    </location>
    <ligand>
        <name>L-threonine</name>
        <dbReference type="ChEBI" id="CHEBI:57926"/>
    </ligand>
</feature>
<dbReference type="InterPro" id="IPR006070">
    <property type="entry name" value="Sua5-like_dom"/>
</dbReference>
<dbReference type="InterPro" id="IPR038385">
    <property type="entry name" value="Sua5/YwlC_C"/>
</dbReference>
<dbReference type="PANTHER" id="PTHR17490">
    <property type="entry name" value="SUA5"/>
    <property type="match status" value="1"/>
</dbReference>
<accession>A0AA49K2B0</accession>
<dbReference type="Pfam" id="PF03481">
    <property type="entry name" value="Sua5_C"/>
    <property type="match status" value="1"/>
</dbReference>
<dbReference type="GO" id="GO:0003725">
    <property type="term" value="F:double-stranded RNA binding"/>
    <property type="evidence" value="ECO:0007669"/>
    <property type="project" value="UniProtKB-UniRule"/>
</dbReference>
<evidence type="ECO:0000256" key="13">
    <source>
        <dbReference type="PIRNR" id="PIRNR004930"/>
    </source>
</evidence>
<dbReference type="Gene3D" id="3.90.870.10">
    <property type="entry name" value="DHBP synthase"/>
    <property type="match status" value="1"/>
</dbReference>
<dbReference type="GO" id="GO:0061710">
    <property type="term" value="F:L-threonylcarbamoyladenylate synthase"/>
    <property type="evidence" value="ECO:0007669"/>
    <property type="project" value="UniProtKB-EC"/>
</dbReference>
<feature type="binding site" evidence="14">
    <location>
        <position position="29"/>
    </location>
    <ligand>
        <name>L-threonine</name>
        <dbReference type="ChEBI" id="CHEBI:57926"/>
    </ligand>
</feature>
<dbReference type="InterPro" id="IPR050156">
    <property type="entry name" value="TC-AMP_synthase_SUA5"/>
</dbReference>
<sequence length="328" mass="33909">MIVAASPEAIASAAAIIRAGGLVAMPTETVYGLAGNALDPASIARIYAAKGRPAYNPLIAHVADAAQAQTLAAEWPEMARALAAKFWPGPLTLVVRRKAIVPSELTAGLDTFGVRVPDHPVALALIRAAGVPLAAPSANRFTEVSPVTAAQVARGLSSAVDMILDAGHTRVGIESTVVDVSGGRPVLLRPGMITQQEIEAIVGPVSRHRGGGRDDAARPAPGMIARHYAPRARVERVAIGRMQAALDAARQAGGAAAIGCLVHSHAVPAGLAFARRMPDAPEGYAAALYDALHDADAAGCTLLLVEDLPDEPAWEALRDRLTRAAHPM</sequence>
<keyword evidence="9 13" id="KW-0547">Nucleotide-binding</keyword>
<dbReference type="RefSeq" id="WP_367886424.1">
    <property type="nucleotide sequence ID" value="NZ_CP130612.1"/>
</dbReference>
<evidence type="ECO:0000256" key="1">
    <source>
        <dbReference type="ARBA" id="ARBA00004496"/>
    </source>
</evidence>
<dbReference type="KEGG" id="pspc:Strain318_002908"/>
<dbReference type="GO" id="GO:0005737">
    <property type="term" value="C:cytoplasm"/>
    <property type="evidence" value="ECO:0007669"/>
    <property type="project" value="UniProtKB-SubCell"/>
</dbReference>